<reference evidence="2 3" key="1">
    <citation type="journal article" date="2005" name="Int. J. Syst. Evol. Microbiol.">
        <title>Bacillus cibi sp. nov., isolated from jeotgal, a traditional Korean fermented seafood.</title>
        <authorList>
            <person name="Yoon J.H."/>
            <person name="Lee C.H."/>
            <person name="Oh T.K."/>
        </authorList>
    </citation>
    <scope>NUCLEOTIDE SEQUENCE [LARGE SCALE GENOMIC DNA]</scope>
    <source>
        <strain evidence="2 3">DSM 16189</strain>
    </source>
</reference>
<protein>
    <submittedName>
        <fullName evidence="2">Uncharacterized protein</fullName>
    </submittedName>
</protein>
<dbReference type="Pfam" id="PF10676">
    <property type="entry name" value="gerPA"/>
    <property type="match status" value="1"/>
</dbReference>
<keyword evidence="3" id="KW-1185">Reference proteome</keyword>
<comment type="caution">
    <text evidence="2">The sequence shown here is derived from an EMBL/GenBank/DDBJ whole genome shotgun (WGS) entry which is preliminary data.</text>
</comment>
<gene>
    <name evidence="2" type="ORF">GS18_0217680</name>
</gene>
<dbReference type="RefSeq" id="WP_029284075.1">
    <property type="nucleotide sequence ID" value="NZ_CP176757.1"/>
</dbReference>
<evidence type="ECO:0000256" key="1">
    <source>
        <dbReference type="ARBA" id="ARBA00008103"/>
    </source>
</evidence>
<dbReference type="EMBL" id="JNVC02000015">
    <property type="protein sequence ID" value="KEZ47825.1"/>
    <property type="molecule type" value="Genomic_DNA"/>
</dbReference>
<sequence length="73" mass="7659">MPAFVGPILIHGVRSSGAVSVGDVFALSPKHTDKVFFGAGGLNTGDFNVITSDKNATNLFDFDLIDQTKAFNG</sequence>
<proteinExistence type="inferred from homology"/>
<dbReference type="PANTHER" id="PTHR37808">
    <property type="entry name" value="SPORE GERMINATION PROTEIN-LIKE PROTEIN YDZR-RELATED"/>
    <property type="match status" value="1"/>
</dbReference>
<name>A0A084GKG3_METID</name>
<evidence type="ECO:0000313" key="2">
    <source>
        <dbReference type="EMBL" id="KEZ47825.1"/>
    </source>
</evidence>
<dbReference type="OrthoDB" id="2382149at2"/>
<dbReference type="AlphaFoldDB" id="A0A084GKG3"/>
<dbReference type="STRING" id="246786.GS18_0217680"/>
<organism evidence="2 3">
    <name type="scientific">Metabacillus indicus</name>
    <name type="common">Bacillus indicus</name>
    <dbReference type="NCBI Taxonomy" id="246786"/>
    <lineage>
        <taxon>Bacteria</taxon>
        <taxon>Bacillati</taxon>
        <taxon>Bacillota</taxon>
        <taxon>Bacilli</taxon>
        <taxon>Bacillales</taxon>
        <taxon>Bacillaceae</taxon>
        <taxon>Metabacillus</taxon>
    </lineage>
</organism>
<dbReference type="PANTHER" id="PTHR37808:SF1">
    <property type="entry name" value="SPORE GERMINATION PROTEIN-LIKE PROTEIN YDZR"/>
    <property type="match status" value="1"/>
</dbReference>
<evidence type="ECO:0000313" key="3">
    <source>
        <dbReference type="Proteomes" id="UP000028549"/>
    </source>
</evidence>
<comment type="similarity">
    <text evidence="1">Belongs to the GerPA/GerPF family.</text>
</comment>
<dbReference type="Proteomes" id="UP000028549">
    <property type="component" value="Unassembled WGS sequence"/>
</dbReference>
<accession>A0A084GKG3</accession>
<dbReference type="InterPro" id="IPR019618">
    <property type="entry name" value="Spore_germination_GerPA"/>
</dbReference>